<evidence type="ECO:0000256" key="12">
    <source>
        <dbReference type="SAM" id="MobiDB-lite"/>
    </source>
</evidence>
<evidence type="ECO:0000256" key="7">
    <source>
        <dbReference type="ARBA" id="ARBA00022786"/>
    </source>
</evidence>
<evidence type="ECO:0000256" key="5">
    <source>
        <dbReference type="ARBA" id="ARBA00022679"/>
    </source>
</evidence>
<evidence type="ECO:0000256" key="4">
    <source>
        <dbReference type="ARBA" id="ARBA00022598"/>
    </source>
</evidence>
<dbReference type="Gene3D" id="3.10.410.10">
    <property type="entry name" value="Formyltetrahydrofolate synthetase, domain 3"/>
    <property type="match status" value="1"/>
</dbReference>
<feature type="compositionally biased region" description="Basic and acidic residues" evidence="12">
    <location>
        <begin position="675"/>
        <end position="691"/>
    </location>
</feature>
<keyword evidence="11" id="KW-0175">Coiled coil</keyword>
<comment type="pathway">
    <text evidence="2">Protein modification; protein neddylation.</text>
</comment>
<dbReference type="FunFam" id="3.40.50.300:FF:000245">
    <property type="entry name" value="C-1-tetrahydrofolate synthase, cytoplasmic"/>
    <property type="match status" value="1"/>
</dbReference>
<dbReference type="GO" id="GO:0006730">
    <property type="term" value="P:one-carbon metabolic process"/>
    <property type="evidence" value="ECO:0007669"/>
    <property type="project" value="UniProtKB-KW"/>
</dbReference>
<dbReference type="InterPro" id="IPR050113">
    <property type="entry name" value="Ub_conjugating_enzyme"/>
</dbReference>
<proteinExistence type="inferred from homology"/>
<dbReference type="GO" id="GO:0005524">
    <property type="term" value="F:ATP binding"/>
    <property type="evidence" value="ECO:0007669"/>
    <property type="project" value="UniProtKB-KW"/>
</dbReference>
<evidence type="ECO:0000256" key="6">
    <source>
        <dbReference type="ARBA" id="ARBA00022741"/>
    </source>
</evidence>
<dbReference type="EMBL" id="JAUCMV010000003">
    <property type="protein sequence ID" value="KAK0409439.1"/>
    <property type="molecule type" value="Genomic_DNA"/>
</dbReference>
<keyword evidence="3" id="KW-0554">One-carbon metabolism</keyword>
<dbReference type="FunFam" id="3.10.110.10:FF:000033">
    <property type="entry name" value="NEDD8-conjugating enzyme UBE2F"/>
    <property type="match status" value="1"/>
</dbReference>
<organism evidence="14 15">
    <name type="scientific">Steinernema hermaphroditum</name>
    <dbReference type="NCBI Taxonomy" id="289476"/>
    <lineage>
        <taxon>Eukaryota</taxon>
        <taxon>Metazoa</taxon>
        <taxon>Ecdysozoa</taxon>
        <taxon>Nematoda</taxon>
        <taxon>Chromadorea</taxon>
        <taxon>Rhabditida</taxon>
        <taxon>Tylenchina</taxon>
        <taxon>Panagrolaimomorpha</taxon>
        <taxon>Strongyloidoidea</taxon>
        <taxon>Steinernematidae</taxon>
        <taxon>Steinernema</taxon>
    </lineage>
</organism>
<name>A0AA39HQ52_9BILA</name>
<dbReference type="SUPFAM" id="SSF52540">
    <property type="entry name" value="P-loop containing nucleoside triphosphate hydrolases"/>
    <property type="match status" value="1"/>
</dbReference>
<evidence type="ECO:0000256" key="9">
    <source>
        <dbReference type="ARBA" id="ARBA00043698"/>
    </source>
</evidence>
<evidence type="ECO:0000256" key="1">
    <source>
        <dbReference type="ARBA" id="ARBA00004777"/>
    </source>
</evidence>
<evidence type="ECO:0000256" key="3">
    <source>
        <dbReference type="ARBA" id="ARBA00022563"/>
    </source>
</evidence>
<comment type="caution">
    <text evidence="14">The sequence shown here is derived from an EMBL/GenBank/DDBJ whole genome shotgun (WGS) entry which is preliminary data.</text>
</comment>
<dbReference type="InterPro" id="IPR020628">
    <property type="entry name" value="Formate_THF_ligase_CS"/>
</dbReference>
<dbReference type="GO" id="GO:0061654">
    <property type="term" value="F:NEDD8 conjugating enzyme activity"/>
    <property type="evidence" value="ECO:0007669"/>
    <property type="project" value="UniProtKB-EC"/>
</dbReference>
<keyword evidence="8" id="KW-0067">ATP-binding</keyword>
<feature type="domain" description="UBC core" evidence="13">
    <location>
        <begin position="933"/>
        <end position="1088"/>
    </location>
</feature>
<feature type="region of interest" description="Disordered" evidence="12">
    <location>
        <begin position="568"/>
        <end position="773"/>
    </location>
</feature>
<feature type="active site" description="Glycyl thioester intermediate" evidence="10">
    <location>
        <position position="1019"/>
    </location>
</feature>
<dbReference type="InterPro" id="IPR023313">
    <property type="entry name" value="UBQ-conjugating_AS"/>
</dbReference>
<dbReference type="CDD" id="cd00477">
    <property type="entry name" value="FTHFS"/>
    <property type="match status" value="1"/>
</dbReference>
<dbReference type="InterPro" id="IPR000559">
    <property type="entry name" value="Formate_THF_ligase"/>
</dbReference>
<dbReference type="PROSITE" id="PS00721">
    <property type="entry name" value="FTHFS_1"/>
    <property type="match status" value="1"/>
</dbReference>
<dbReference type="PROSITE" id="PS00183">
    <property type="entry name" value="UBC_1"/>
    <property type="match status" value="1"/>
</dbReference>
<dbReference type="CDD" id="cd23794">
    <property type="entry name" value="UBCc_UBE2F_UBE2M"/>
    <property type="match status" value="1"/>
</dbReference>
<dbReference type="FunFam" id="3.10.410.10:FF:000001">
    <property type="entry name" value="Putative formate--tetrahydrofolate ligase"/>
    <property type="match status" value="1"/>
</dbReference>
<dbReference type="PANTHER" id="PTHR24067">
    <property type="entry name" value="UBIQUITIN-CONJUGATING ENZYME E2"/>
    <property type="match status" value="1"/>
</dbReference>
<keyword evidence="7" id="KW-0833">Ubl conjugation pathway</keyword>
<feature type="coiled-coil region" evidence="11">
    <location>
        <begin position="228"/>
        <end position="269"/>
    </location>
</feature>
<dbReference type="SMART" id="SM00212">
    <property type="entry name" value="UBCc"/>
    <property type="match status" value="1"/>
</dbReference>
<dbReference type="PROSITE" id="PS50127">
    <property type="entry name" value="UBC_2"/>
    <property type="match status" value="1"/>
</dbReference>
<dbReference type="InterPro" id="IPR016135">
    <property type="entry name" value="UBQ-conjugating_enzyme/RWD"/>
</dbReference>
<evidence type="ECO:0000313" key="14">
    <source>
        <dbReference type="EMBL" id="KAK0409439.1"/>
    </source>
</evidence>
<gene>
    <name evidence="14" type="ORF">QR680_004540</name>
</gene>
<evidence type="ECO:0000256" key="10">
    <source>
        <dbReference type="PROSITE-ProRule" id="PRU10133"/>
    </source>
</evidence>
<comment type="catalytic activity">
    <reaction evidence="9">
        <text>[E1 NEDD8-activating enzyme]-S-[NEDD8 protein]-yl-L-cysteine + [E2 NEDD8-conjugating enzyme]-L-cysteine = [E1 NEDD8-activating enzyme]-L-cysteine + [E2 NEDD8-conjugating enzyme]-S-[NEDD8-protein]-yl-L-cysteine.</text>
        <dbReference type="EC" id="2.3.2.34"/>
    </reaction>
</comment>
<feature type="region of interest" description="Disordered" evidence="12">
    <location>
        <begin position="1"/>
        <end position="37"/>
    </location>
</feature>
<sequence length="1953" mass="216458">MTDRKAQKRRLESPIRESGSNEDGPVEPKLNTNQRLAAIPSLSSPLINAAGINSNERNNVDYLNPDVADRQFEETLKAWSKNAEDARQKEQKERCSRLSTKSELDEFKRATRVSDTENIDFTIDPFHDYQFDDETFVRPDPEPTEPPAHARAGPADVYVCWQNRIVSTSEAESIQCIALLMWTRKHLRLAIELYAFARDLRVLEILNIPRILRSYIHIPGALNAFETMEAKLRECAQLDTRNEQLLRRIEEVKAEIRESRRKIEDVKSDTGILEMTMEANEREMRALMKQKDASIVCVELNTKTLDLAKEKLARLVVSNEKVANDNANHGSEWRSHIEHSEKVLAQLRSIYESAPWIADAESSKSNIEVAKKEADKLWEALRSSFESSVGDASDEDSFMQQMTIIRRLGNKILRNNREWAKLFKVIPKPKRQLLDADALLNDSLADLGEDEEEETPTAADHNNHSSNRKAVNLVQYTEDLPTKRRNEEFLVPEVPKKMARLEGDVVAKSPHVTFANPAFTHCQFYSPQESYVESVDRPERSERSSSSGEQMIFDCTADEQDCAHNRSNENIFEKPNPRELQESFGEDLPGTMEPAAASTAMTPSQPDVEVLPPKTPARRVSCRLAGTPARTPTQPVVERRSSQTPSKRASQRRVDAPTRAEPLNETEVEAENLFECEKRKESEGRHGEGRRNSPHATPTPAPESPVMTPSQPVETLPPKTPARSKSGSQRRADTAARANMHPASRTPSKSASQRSADAPAEVATQPSTESLAADTPVECAPEHLAGTPNEEPLTLGGADTANGAFMMFGDASDGNKSGDSNNAFGGFNFESSSQNNAEPSFLAGIAADKNSTQEALDFNFGIDGNDSQADDGIFNFNFGNDDNTDGNNNNDFQFNFGGDDGTEDAEPGAMFNLQKRIQGVDEDKEYLKKRISIRDQLLAQEVQDLDKIFRSHPTCKIRFVNLPSFDRIEVQVRPCSGMYAGGIFVFALLVTPEYNNAPPTVKCLTPVWHPNIEVEGNVCLSILRANSMDGFGWTPARRISDVVLGLDSLFSDLIDFSDPLNTEAAKQHRDDIAGFSRKVRQYIDNYNSKPYVNSPPWIRMSFSELMLKRRVKTEVVHPTAMYSSAEPMEVDTPASPAPKMVAERPLKATQAQERAKQRQEKVLLTQLKDKILRECCEKAKKCAHRRAFWTATRQGIAQALFAHRQLNYFISIELIQNFHCSHHYKGQITSDQWKSEIIKKLDIEIERLEALVATLLEERADLAPAFDRIKEDNLMDESDGCENLDLMETCMVICKLGLNGGEQCAAKAIHDSYLKEQKLEVDAEDPELQRPVPSDIQVSRAQKPKLIEELAKEIGIEHEELELYGQKKAKVSLDVLKRLKDQKDGKYIVVTAITPTPLGEGKSTTTMGLAQSLCAHLGKNTFACVRQPSQGPIFGIKGGAAGGGYAQVIPMEEFNLHLTGDIHAITAANNLLAAAIDARMFHEATQSDEALFNRLVPKDKTGKRRLSAIQKRRLQRLGVAVPEDANDLSAEERRRFARLDIDPETITWNRVMDINDRFLRKIEVGHGATEKGHVRSTQFVISVGSELMAILGLCSGLADMHDRIAKIVVANDKAGNPVTADDVGVTGSLTVLMKDTVRPNLMQTLEGTPVFVHAGPFANIAHGCSSIIADQIALKLVGEDGYVVTEAGFGADIGMEKFFNIKCRYSGLKPNAVVLVATVRALKMHGGGPAVTPGAPLAHEYLSEDLKLLEGGCDTNLRKQIENASKYGIPVVVCVNRFASDSDAEVELVKKKAAEFGAVGVMSDHWASGGAGAIDLAKAVVEACAKPSDFRFLYPSEDDLLTKIEKICREMYGGDGVELSEQAKKKLEIYTKQGFGHLPICMAKTQYSLSHDAKLKGAPTGFKLPVRDMWASVGAGFIYPLAGDIMTMPGLATRPCFFDMDIDPETGLIDGLF</sequence>
<accession>A0AA39HQ52</accession>
<dbReference type="FunFam" id="3.40.50.300:FF:001522">
    <property type="entry name" value="Probable MIS1-C1-tetrahydrofolate synthase, mitochondrial"/>
    <property type="match status" value="1"/>
</dbReference>
<feature type="compositionally biased region" description="Basic and acidic residues" evidence="12">
    <location>
        <begin position="568"/>
        <end position="581"/>
    </location>
</feature>
<reference evidence="14" key="1">
    <citation type="submission" date="2023-06" db="EMBL/GenBank/DDBJ databases">
        <title>Genomic analysis of the entomopathogenic nematode Steinernema hermaphroditum.</title>
        <authorList>
            <person name="Schwarz E.M."/>
            <person name="Heppert J.K."/>
            <person name="Baniya A."/>
            <person name="Schwartz H.T."/>
            <person name="Tan C.-H."/>
            <person name="Antoshechkin I."/>
            <person name="Sternberg P.W."/>
            <person name="Goodrich-Blair H."/>
            <person name="Dillman A.R."/>
        </authorList>
    </citation>
    <scope>NUCLEOTIDE SEQUENCE</scope>
    <source>
        <strain evidence="14">PS9179</strain>
        <tissue evidence="14">Whole animal</tissue>
    </source>
</reference>
<dbReference type="Gene3D" id="3.10.110.10">
    <property type="entry name" value="Ubiquitin Conjugating Enzyme"/>
    <property type="match status" value="1"/>
</dbReference>
<comment type="pathway">
    <text evidence="1">One-carbon metabolism; tetrahydrofolate interconversion.</text>
</comment>
<keyword evidence="6" id="KW-0547">Nucleotide-binding</keyword>
<feature type="compositionally biased region" description="Acidic residues" evidence="12">
    <location>
        <begin position="664"/>
        <end position="674"/>
    </location>
</feature>
<dbReference type="Proteomes" id="UP001175271">
    <property type="component" value="Unassembled WGS sequence"/>
</dbReference>
<evidence type="ECO:0000256" key="2">
    <source>
        <dbReference type="ARBA" id="ARBA00005032"/>
    </source>
</evidence>
<evidence type="ECO:0000256" key="8">
    <source>
        <dbReference type="ARBA" id="ARBA00022840"/>
    </source>
</evidence>
<dbReference type="Gene3D" id="3.40.50.300">
    <property type="entry name" value="P-loop containing nucleotide triphosphate hydrolases"/>
    <property type="match status" value="2"/>
</dbReference>
<dbReference type="Pfam" id="PF01268">
    <property type="entry name" value="FTHFS"/>
    <property type="match status" value="1"/>
</dbReference>
<dbReference type="InterPro" id="IPR000608">
    <property type="entry name" value="UBC"/>
</dbReference>
<dbReference type="SUPFAM" id="SSF54495">
    <property type="entry name" value="UBC-like"/>
    <property type="match status" value="1"/>
</dbReference>
<dbReference type="InterPro" id="IPR027417">
    <property type="entry name" value="P-loop_NTPase"/>
</dbReference>
<dbReference type="PROSITE" id="PS00722">
    <property type="entry name" value="FTHFS_2"/>
    <property type="match status" value="1"/>
</dbReference>
<feature type="compositionally biased region" description="Polar residues" evidence="12">
    <location>
        <begin position="745"/>
        <end position="755"/>
    </location>
</feature>
<dbReference type="HAMAP" id="MF_01543">
    <property type="entry name" value="FTHFS"/>
    <property type="match status" value="1"/>
</dbReference>
<feature type="compositionally biased region" description="Basic and acidic residues" evidence="12">
    <location>
        <begin position="1"/>
        <end position="15"/>
    </location>
</feature>
<dbReference type="GO" id="GO:0004329">
    <property type="term" value="F:formate-tetrahydrofolate ligase activity"/>
    <property type="evidence" value="ECO:0007669"/>
    <property type="project" value="InterPro"/>
</dbReference>
<dbReference type="GO" id="GO:0045116">
    <property type="term" value="P:protein neddylation"/>
    <property type="evidence" value="ECO:0007669"/>
    <property type="project" value="UniProtKB-ARBA"/>
</dbReference>
<keyword evidence="4" id="KW-0436">Ligase</keyword>
<feature type="region of interest" description="Disordered" evidence="12">
    <location>
        <begin position="449"/>
        <end position="470"/>
    </location>
</feature>
<dbReference type="Pfam" id="PF00179">
    <property type="entry name" value="UQ_con"/>
    <property type="match status" value="1"/>
</dbReference>
<evidence type="ECO:0000313" key="15">
    <source>
        <dbReference type="Proteomes" id="UP001175271"/>
    </source>
</evidence>
<evidence type="ECO:0000259" key="13">
    <source>
        <dbReference type="PROSITE" id="PS50127"/>
    </source>
</evidence>
<keyword evidence="15" id="KW-1185">Reference proteome</keyword>
<evidence type="ECO:0000256" key="11">
    <source>
        <dbReference type="SAM" id="Coils"/>
    </source>
</evidence>
<protein>
    <recommendedName>
        <fullName evidence="13">UBC core domain-containing protein</fullName>
    </recommendedName>
</protein>
<keyword evidence="5" id="KW-0808">Transferase</keyword>